<dbReference type="NCBIfam" id="TIGR04183">
    <property type="entry name" value="Por_Secre_tail"/>
    <property type="match status" value="1"/>
</dbReference>
<dbReference type="Gene3D" id="2.130.10.30">
    <property type="entry name" value="Regulator of chromosome condensation 1/beta-lactamase-inhibitor protein II"/>
    <property type="match status" value="5"/>
</dbReference>
<evidence type="ECO:0000256" key="1">
    <source>
        <dbReference type="ARBA" id="ARBA00022658"/>
    </source>
</evidence>
<dbReference type="GO" id="GO:0005085">
    <property type="term" value="F:guanyl-nucleotide exchange factor activity"/>
    <property type="evidence" value="ECO:0007669"/>
    <property type="project" value="TreeGrafter"/>
</dbReference>
<dbReference type="SUPFAM" id="SSF49373">
    <property type="entry name" value="Invasin/intimin cell-adhesion fragments"/>
    <property type="match status" value="1"/>
</dbReference>
<dbReference type="GO" id="GO:0005737">
    <property type="term" value="C:cytoplasm"/>
    <property type="evidence" value="ECO:0007669"/>
    <property type="project" value="TreeGrafter"/>
</dbReference>
<dbReference type="InterPro" id="IPR000408">
    <property type="entry name" value="Reg_chr_condens"/>
</dbReference>
<dbReference type="InterPro" id="IPR051553">
    <property type="entry name" value="Ran_GTPase-activating"/>
</dbReference>
<dbReference type="Pfam" id="PF25390">
    <property type="entry name" value="WD40_RLD"/>
    <property type="match status" value="1"/>
</dbReference>
<keyword evidence="3" id="KW-0677">Repeat</keyword>
<name>A0A1W1YJL8_9FLAO</name>
<dbReference type="OrthoDB" id="1081439at2"/>
<dbReference type="Pfam" id="PF18962">
    <property type="entry name" value="Por_Secre_tail"/>
    <property type="match status" value="1"/>
</dbReference>
<evidence type="ECO:0000256" key="2">
    <source>
        <dbReference type="ARBA" id="ARBA00022729"/>
    </source>
</evidence>
<organism evidence="5 6">
    <name type="scientific">Moheibacter sediminis</name>
    <dbReference type="NCBI Taxonomy" id="1434700"/>
    <lineage>
        <taxon>Bacteria</taxon>
        <taxon>Pseudomonadati</taxon>
        <taxon>Bacteroidota</taxon>
        <taxon>Flavobacteriia</taxon>
        <taxon>Flavobacteriales</taxon>
        <taxon>Weeksellaceae</taxon>
        <taxon>Moheibacter</taxon>
    </lineage>
</organism>
<sequence>MNKFYFFYKQGMIMLLTLIPLLMNAQFSKIGNRLQNPYQDQYQRFTAGYNHQLEIRNGKLFASGLNTNGQLGNGTNNNSNVSTQVGTDDNWTLLTAGEDFSLAIKADGTLWSWGKNERGQLGNGNTENTNVPVQVGTDTDWISVAAGSKHVIALKNDGTLWAWGYNYFGQLGNGTTSGWSQAFPDPAQVGTDSDWVTISTGYNHNLALKANGTLWAWGENTLGQIGNGDNSNVTTPTQIATDAKWRTISAGAFFSTAIKTDGTLWAWGDNYYGQLANGNTTGSSTPVKIGNDLWKNIDAGRNHIVALRPDGTVWAWGDELGQNINQATIPTHKPELSGISQITAGEGYSLALKSDGQIYAWGKNNFGQFANGNTSATPTQIAAYNGNKSNEIIMVGAGHGFSNIVLYSNGTLKGWGYNSDYNLGLGTDTDELSPVAVPLAENNNISVSTGFGTTLVLKDNGTAWGWGDNSSGAIGTNSGEDYEINPIQIGENNDWISVVAGSFTSAGIKSNGTLWIWGSNFYGEIGDGTKNHAYEPKQVGINDDRWVSISIGGFHTIAVKEDGTLWGWGRNYAGEAGGGTDTSDILTPKQIGTENDWVSVSAHTMASYALKADGTLWGWGAGSMGQLGQPLPVPTKLTEPTRIGEDLFTQSKLASWSGAAIKSNGELMVWSNFATIFHELGIGDGQNHPTPTLLPEHKDIVQVNSGQNHRSILKVQRTDVCMVGRNANGEVGLGTDEISYNTFQCGVAAVTPEEEGEILVVVTTENNVAAEITEEAGTLQLIATVTPEEYNSEVTWSVQLGEEFASVNENGLVTALANGTATIRATSVEDTSKFGEITINISGYLGNVELNNAQFSIYPNPTTNKVFVNAKDKVESIVAISLNGQKVAVAYKNEIDLSSLPRGTYILKIKLENKLTQTVKVIKN</sequence>
<dbReference type="STRING" id="1434700.SAMN06296427_101409"/>
<dbReference type="Pfam" id="PF13540">
    <property type="entry name" value="RCC1_2"/>
    <property type="match status" value="3"/>
</dbReference>
<evidence type="ECO:0000259" key="4">
    <source>
        <dbReference type="SMART" id="SM00635"/>
    </source>
</evidence>
<dbReference type="EMBL" id="FWXS01000001">
    <property type="protein sequence ID" value="SMC35918.1"/>
    <property type="molecule type" value="Genomic_DNA"/>
</dbReference>
<proteinExistence type="predicted"/>
<dbReference type="RefSeq" id="WP_084015757.1">
    <property type="nucleotide sequence ID" value="NZ_FWXS01000001.1"/>
</dbReference>
<dbReference type="PANTHER" id="PTHR45982">
    <property type="entry name" value="REGULATOR OF CHROMOSOME CONDENSATION"/>
    <property type="match status" value="1"/>
</dbReference>
<gene>
    <name evidence="5" type="ORF">SAMN06296427_101409</name>
</gene>
<evidence type="ECO:0000313" key="6">
    <source>
        <dbReference type="Proteomes" id="UP000192393"/>
    </source>
</evidence>
<feature type="domain" description="BIG2" evidence="4">
    <location>
        <begin position="762"/>
        <end position="834"/>
    </location>
</feature>
<dbReference type="InterPro" id="IPR003343">
    <property type="entry name" value="Big_2"/>
</dbReference>
<keyword evidence="2" id="KW-0732">Signal</keyword>
<dbReference type="InterPro" id="IPR026444">
    <property type="entry name" value="Secre_tail"/>
</dbReference>
<dbReference type="Gene3D" id="2.60.40.1080">
    <property type="match status" value="1"/>
</dbReference>
<dbReference type="PROSITE" id="PS50012">
    <property type="entry name" value="RCC1_3"/>
    <property type="match status" value="11"/>
</dbReference>
<dbReference type="Pfam" id="PF02368">
    <property type="entry name" value="Big_2"/>
    <property type="match status" value="1"/>
</dbReference>
<dbReference type="Proteomes" id="UP000192393">
    <property type="component" value="Unassembled WGS sequence"/>
</dbReference>
<dbReference type="Pfam" id="PF00415">
    <property type="entry name" value="RCC1"/>
    <property type="match status" value="1"/>
</dbReference>
<protein>
    <submittedName>
        <fullName evidence="5">Por secretion system C-terminal sorting domain-containing protein</fullName>
    </submittedName>
</protein>
<evidence type="ECO:0000256" key="3">
    <source>
        <dbReference type="ARBA" id="ARBA00022737"/>
    </source>
</evidence>
<keyword evidence="1" id="KW-0344">Guanine-nucleotide releasing factor</keyword>
<dbReference type="InterPro" id="IPR008964">
    <property type="entry name" value="Invasin/intimin_cell_adhesion"/>
</dbReference>
<dbReference type="SMART" id="SM00635">
    <property type="entry name" value="BID_2"/>
    <property type="match status" value="1"/>
</dbReference>
<dbReference type="PRINTS" id="PR00633">
    <property type="entry name" value="RCCNDNSATION"/>
</dbReference>
<dbReference type="SUPFAM" id="SSF50985">
    <property type="entry name" value="RCC1/BLIP-II"/>
    <property type="match status" value="4"/>
</dbReference>
<dbReference type="InterPro" id="IPR058923">
    <property type="entry name" value="RCC1-like_dom"/>
</dbReference>
<dbReference type="AlphaFoldDB" id="A0A1W1YJL8"/>
<dbReference type="InterPro" id="IPR009091">
    <property type="entry name" value="RCC1/BLIP-II"/>
</dbReference>
<dbReference type="PANTHER" id="PTHR45982:SF1">
    <property type="entry name" value="REGULATOR OF CHROMOSOME CONDENSATION"/>
    <property type="match status" value="1"/>
</dbReference>
<evidence type="ECO:0000313" key="5">
    <source>
        <dbReference type="EMBL" id="SMC35918.1"/>
    </source>
</evidence>
<reference evidence="5 6" key="1">
    <citation type="submission" date="2017-04" db="EMBL/GenBank/DDBJ databases">
        <authorList>
            <person name="Afonso C.L."/>
            <person name="Miller P.J."/>
            <person name="Scott M.A."/>
            <person name="Spackman E."/>
            <person name="Goraichik I."/>
            <person name="Dimitrov K.M."/>
            <person name="Suarez D.L."/>
            <person name="Swayne D.E."/>
        </authorList>
    </citation>
    <scope>NUCLEOTIDE SEQUENCE [LARGE SCALE GENOMIC DNA]</scope>
    <source>
        <strain evidence="5 6">CGMCC 1.12708</strain>
    </source>
</reference>
<keyword evidence="6" id="KW-1185">Reference proteome</keyword>
<accession>A0A1W1YJL8</accession>